<evidence type="ECO:0000256" key="1">
    <source>
        <dbReference type="ARBA" id="ARBA00023224"/>
    </source>
</evidence>
<proteinExistence type="inferred from homology"/>
<dbReference type="SUPFAM" id="SSF58104">
    <property type="entry name" value="Methyl-accepting chemotaxis protein (MCP) signaling domain"/>
    <property type="match status" value="1"/>
</dbReference>
<keyword evidence="4" id="KW-1133">Transmembrane helix</keyword>
<feature type="domain" description="Methyl-accepting transducer" evidence="5">
    <location>
        <begin position="502"/>
        <end position="720"/>
    </location>
</feature>
<dbReference type="RefSeq" id="WP_320500760.1">
    <property type="nucleotide sequence ID" value="NZ_JAXCLX010000001.1"/>
</dbReference>
<keyword evidence="4" id="KW-0812">Transmembrane</keyword>
<keyword evidence="1 3" id="KW-0807">Transducer</keyword>
<dbReference type="PANTHER" id="PTHR32089:SF112">
    <property type="entry name" value="LYSOZYME-LIKE PROTEIN-RELATED"/>
    <property type="match status" value="1"/>
</dbReference>
<dbReference type="PROSITE" id="PS50111">
    <property type="entry name" value="CHEMOTAXIS_TRANSDUC_2"/>
    <property type="match status" value="1"/>
</dbReference>
<accession>A0ABU5DYN0</accession>
<dbReference type="Pfam" id="PF22673">
    <property type="entry name" value="MCP-like_PDC_1"/>
    <property type="match status" value="1"/>
</dbReference>
<dbReference type="PANTHER" id="PTHR32089">
    <property type="entry name" value="METHYL-ACCEPTING CHEMOTAXIS PROTEIN MCPB"/>
    <property type="match status" value="1"/>
</dbReference>
<protein>
    <submittedName>
        <fullName evidence="7">Methyl-accepting chemotaxis protein</fullName>
    </submittedName>
</protein>
<evidence type="ECO:0000313" key="7">
    <source>
        <dbReference type="EMBL" id="MDY0872338.1"/>
    </source>
</evidence>
<dbReference type="Pfam" id="PF00672">
    <property type="entry name" value="HAMP"/>
    <property type="match status" value="1"/>
</dbReference>
<dbReference type="CDD" id="cd12913">
    <property type="entry name" value="PDC1_MCP_like"/>
    <property type="match status" value="1"/>
</dbReference>
<dbReference type="Pfam" id="PF00015">
    <property type="entry name" value="MCPsignal"/>
    <property type="match status" value="1"/>
</dbReference>
<evidence type="ECO:0000259" key="6">
    <source>
        <dbReference type="PROSITE" id="PS50885"/>
    </source>
</evidence>
<dbReference type="PROSITE" id="PS50885">
    <property type="entry name" value="HAMP"/>
    <property type="match status" value="1"/>
</dbReference>
<dbReference type="Gene3D" id="3.30.450.20">
    <property type="entry name" value="PAS domain"/>
    <property type="match status" value="1"/>
</dbReference>
<organism evidence="7 8">
    <name type="scientific">Dongia rigui</name>
    <dbReference type="NCBI Taxonomy" id="940149"/>
    <lineage>
        <taxon>Bacteria</taxon>
        <taxon>Pseudomonadati</taxon>
        <taxon>Pseudomonadota</taxon>
        <taxon>Alphaproteobacteria</taxon>
        <taxon>Rhodospirillales</taxon>
        <taxon>Dongiaceae</taxon>
        <taxon>Dongia</taxon>
    </lineage>
</organism>
<feature type="transmembrane region" description="Helical" evidence="4">
    <location>
        <begin position="380"/>
        <end position="400"/>
    </location>
</feature>
<comment type="similarity">
    <text evidence="2">Belongs to the methyl-accepting chemotaxis (MCP) protein family.</text>
</comment>
<feature type="domain" description="HAMP" evidence="6">
    <location>
        <begin position="401"/>
        <end position="454"/>
    </location>
</feature>
<dbReference type="InterPro" id="IPR004089">
    <property type="entry name" value="MCPsignal_dom"/>
</dbReference>
<gene>
    <name evidence="7" type="ORF">SMD31_10410</name>
</gene>
<dbReference type="EMBL" id="JAXCLX010000001">
    <property type="protein sequence ID" value="MDY0872338.1"/>
    <property type="molecule type" value="Genomic_DNA"/>
</dbReference>
<comment type="caution">
    <text evidence="7">The sequence shown here is derived from an EMBL/GenBank/DDBJ whole genome shotgun (WGS) entry which is preliminary data.</text>
</comment>
<sequence length="751" mass="78893">MPTIGIRGRIAIAGALLSGIAVASVAAVLSWQASNNLEDQARLVMTNLGRSTAGDVERQFVRAMSAARTFGATVVGWRQDNLTDRARYNSVLAATLAPEKTWFGAWGTFEPNTFDGKDADFAGKDDQPTAVKSNGRYVPYAYRGEGDSVVLDKSYDFDNSTNSLEYYETPMKTGRTHVTDPAGWDFGAGSVVWLVSICVPVKDAAGQILGVTGIDFRLNELIDQIAAQRPWGEGRAALIDNAGNWAAHPAGMAFVGAVADDAFYKANAEKMRAGEIVVGEDSSNLLDGDVLAKEANAALEKVQKEAHDAAIAAGKSEDEAKSAALITKLKEAGDGFGIQAVDSYSVLVPLSLEDSPDRWSIKVSVPKSLVLAKVNEMRNWALVIGAAAILLCVILAWFVGRSIAKPVTAMTGTMQKIAAGHLDVAIPALGRKDEIGQMAETVETFRQNALQNKELVANQEAMKRQAEAEQHQGRLRLADSFEGQVSEAIGSMAATSREMDSSAQQMSQVSLENVGRSQNVSQTATQVSENVSSVAAAVEELSASIREISQQANNSSSIAVQAAGKAHSTVTLVNALVAASEQIGSVVTLINDIAGQTNLLALNATIEAARAGEAGKGFAVVASEVKNLANQTAKATEEISAQINSIQQSTGAAAGEIAEVAKTIEQISQVNSTIAAAVTEQDAATTEIARAVSEAATGTAELQQQIGLVSESAQNSGQAAGAMVQAVGQLQSRFQDLEHRIDGFLANVRAG</sequence>
<evidence type="ECO:0000259" key="5">
    <source>
        <dbReference type="PROSITE" id="PS50111"/>
    </source>
</evidence>
<evidence type="ECO:0000313" key="8">
    <source>
        <dbReference type="Proteomes" id="UP001271769"/>
    </source>
</evidence>
<dbReference type="SMART" id="SM00304">
    <property type="entry name" value="HAMP"/>
    <property type="match status" value="1"/>
</dbReference>
<name>A0ABU5DYN0_9PROT</name>
<evidence type="ECO:0000256" key="4">
    <source>
        <dbReference type="SAM" id="Phobius"/>
    </source>
</evidence>
<dbReference type="Gene3D" id="6.10.340.10">
    <property type="match status" value="1"/>
</dbReference>
<dbReference type="InterPro" id="IPR003660">
    <property type="entry name" value="HAMP_dom"/>
</dbReference>
<evidence type="ECO:0000256" key="3">
    <source>
        <dbReference type="PROSITE-ProRule" id="PRU00284"/>
    </source>
</evidence>
<keyword evidence="8" id="KW-1185">Reference proteome</keyword>
<dbReference type="Proteomes" id="UP001271769">
    <property type="component" value="Unassembled WGS sequence"/>
</dbReference>
<dbReference type="CDD" id="cd06225">
    <property type="entry name" value="HAMP"/>
    <property type="match status" value="1"/>
</dbReference>
<dbReference type="SMART" id="SM00283">
    <property type="entry name" value="MA"/>
    <property type="match status" value="1"/>
</dbReference>
<reference evidence="7 8" key="1">
    <citation type="journal article" date="2013" name="Antonie Van Leeuwenhoek">
        <title>Dongia rigui sp. nov., isolated from freshwater of a large wetland in Korea.</title>
        <authorList>
            <person name="Baik K.S."/>
            <person name="Hwang Y.M."/>
            <person name="Choi J.S."/>
            <person name="Kwon J."/>
            <person name="Seong C.N."/>
        </authorList>
    </citation>
    <scope>NUCLEOTIDE SEQUENCE [LARGE SCALE GENOMIC DNA]</scope>
    <source>
        <strain evidence="7 8">04SU4-P</strain>
    </source>
</reference>
<dbReference type="Gene3D" id="1.10.287.950">
    <property type="entry name" value="Methyl-accepting chemotaxis protein"/>
    <property type="match status" value="1"/>
</dbReference>
<keyword evidence="4" id="KW-0472">Membrane</keyword>
<evidence type="ECO:0000256" key="2">
    <source>
        <dbReference type="ARBA" id="ARBA00029447"/>
    </source>
</evidence>